<dbReference type="Gene3D" id="1.10.3630.10">
    <property type="entry name" value="yeast vps74-n-term truncation variant domain like"/>
    <property type="match status" value="1"/>
</dbReference>
<gene>
    <name evidence="5" type="ORF">CTB96_03725</name>
</gene>
<dbReference type="OrthoDB" id="5108427at2"/>
<dbReference type="GO" id="GO:0005737">
    <property type="term" value="C:cytoplasm"/>
    <property type="evidence" value="ECO:0007669"/>
    <property type="project" value="UniProtKB-ARBA"/>
</dbReference>
<name>A0A318A175_9MICO</name>
<dbReference type="AlphaFoldDB" id="A0A318A175"/>
<dbReference type="GO" id="GO:0070273">
    <property type="term" value="F:phosphatidylinositol-4-phosphate binding"/>
    <property type="evidence" value="ECO:0007669"/>
    <property type="project" value="InterPro"/>
</dbReference>
<keyword evidence="6" id="KW-1185">Reference proteome</keyword>
<protein>
    <recommendedName>
        <fullName evidence="7">GPP34 family phosphoprotein</fullName>
    </recommendedName>
</protein>
<keyword evidence="4" id="KW-0472">Membrane</keyword>
<evidence type="ECO:0000313" key="6">
    <source>
        <dbReference type="Proteomes" id="UP000246722"/>
    </source>
</evidence>
<accession>A0A318A175</accession>
<dbReference type="GO" id="GO:0012505">
    <property type="term" value="C:endomembrane system"/>
    <property type="evidence" value="ECO:0007669"/>
    <property type="project" value="UniProtKB-ARBA"/>
</dbReference>
<organism evidence="5 6">
    <name type="scientific">Cryobacterium arcticum</name>
    <dbReference type="NCBI Taxonomy" id="670052"/>
    <lineage>
        <taxon>Bacteria</taxon>
        <taxon>Bacillati</taxon>
        <taxon>Actinomycetota</taxon>
        <taxon>Actinomycetes</taxon>
        <taxon>Micrococcales</taxon>
        <taxon>Microbacteriaceae</taxon>
        <taxon>Cryobacterium</taxon>
    </lineage>
</organism>
<evidence type="ECO:0000256" key="2">
    <source>
        <dbReference type="ARBA" id="ARBA00023034"/>
    </source>
</evidence>
<dbReference type="Pfam" id="PF05719">
    <property type="entry name" value="GPP34"/>
    <property type="match status" value="1"/>
</dbReference>
<comment type="subcellular location">
    <subcellularLocation>
        <location evidence="1">Golgi apparatus membrane</location>
        <topology evidence="1">Peripheral membrane protein</topology>
        <orientation evidence="1">Cytoplasmic side</orientation>
    </subcellularLocation>
</comment>
<evidence type="ECO:0000256" key="1">
    <source>
        <dbReference type="ARBA" id="ARBA00004255"/>
    </source>
</evidence>
<comment type="caution">
    <text evidence="5">The sequence shown here is derived from an EMBL/GenBank/DDBJ whole genome shotgun (WGS) entry which is preliminary data.</text>
</comment>
<reference evidence="5 6" key="1">
    <citation type="submission" date="2018-05" db="EMBL/GenBank/DDBJ databases">
        <title>Genetic diversity of glacier-inhabiting Cryobacterium bacteria in China and description of Cryobacterium mengkeensis sp. nov. and Arthrobacter glacialis sp. nov.</title>
        <authorList>
            <person name="Liu Q."/>
            <person name="Xin Y.-H."/>
        </authorList>
    </citation>
    <scope>NUCLEOTIDE SEQUENCE [LARGE SCALE GENOMIC DNA]</scope>
    <source>
        <strain evidence="5 6">SK-1</strain>
    </source>
</reference>
<evidence type="ECO:0008006" key="7">
    <source>
        <dbReference type="Google" id="ProtNLM"/>
    </source>
</evidence>
<dbReference type="Proteomes" id="UP000246722">
    <property type="component" value="Unassembled WGS sequence"/>
</dbReference>
<keyword evidence="2" id="KW-0333">Golgi apparatus</keyword>
<evidence type="ECO:0000313" key="5">
    <source>
        <dbReference type="EMBL" id="PXA72026.1"/>
    </source>
</evidence>
<keyword evidence="3" id="KW-0446">Lipid-binding</keyword>
<dbReference type="EMBL" id="QHLY01000005">
    <property type="protein sequence ID" value="PXA72026.1"/>
    <property type="molecule type" value="Genomic_DNA"/>
</dbReference>
<evidence type="ECO:0000256" key="4">
    <source>
        <dbReference type="ARBA" id="ARBA00023136"/>
    </source>
</evidence>
<evidence type="ECO:0000256" key="3">
    <source>
        <dbReference type="ARBA" id="ARBA00023121"/>
    </source>
</evidence>
<sequence length="279" mass="29914">MTRAAARCPAPPVCRHCRRSWLPPLAPVRPNRRPPPADLIPHRPHRLLIDGAQTPNRTKEQPVTDTAVATTADAAYASDLLSLPEELQLALPAITGHLRFGSMDIAVAALIDLALRGRIVATKSRFGQPSSAKLTLVDATPIGNAPLDAVIQAFTARGKPWKAYSAVTDLWATVSEATTASLVARGALAAHGTMRDRDGRLEPLDQALRDDTMRRVDRAPAVDDPRATVLLDIRQHSAWGWTPKPGQTRPPVLADYPENAAITARGALSALYIATGSAI</sequence>
<dbReference type="InterPro" id="IPR008628">
    <property type="entry name" value="GPP34-like"/>
</dbReference>
<dbReference type="InterPro" id="IPR038261">
    <property type="entry name" value="GPP34-like_sf"/>
</dbReference>
<proteinExistence type="predicted"/>